<dbReference type="GeneID" id="303187175"/>
<dbReference type="PANTHER" id="PTHR34724:SF2">
    <property type="entry name" value="OS12G0596101 PROTEIN"/>
    <property type="match status" value="1"/>
</dbReference>
<gene>
    <name evidence="1" type="ordered locus">AARI_01420</name>
</gene>
<evidence type="ECO:0000313" key="1">
    <source>
        <dbReference type="EMBL" id="CBT74381.1"/>
    </source>
</evidence>
<dbReference type="EMBL" id="FQ311875">
    <property type="protein sequence ID" value="CBT74381.1"/>
    <property type="molecule type" value="Genomic_DNA"/>
</dbReference>
<evidence type="ECO:0000313" key="2">
    <source>
        <dbReference type="Proteomes" id="UP000006878"/>
    </source>
</evidence>
<reference evidence="2" key="2">
    <citation type="submission" date="2010-07" db="EMBL/GenBank/DDBJ databases">
        <title>Complete genome sequence of Arthrobacter arilaitensis (strain DSM 16368 / CIP 108037 / JCM 13566 / Re117).</title>
        <authorList>
            <person name="Genoscope."/>
        </authorList>
    </citation>
    <scope>NUCLEOTIDE SEQUENCE [LARGE SCALE GENOMIC DNA]</scope>
    <source>
        <strain evidence="2">DSM 16368 / CIP 108037 / IAM 15318 / JCM 13566 / Re117</strain>
    </source>
</reference>
<reference evidence="2" key="1">
    <citation type="journal article" date="2010" name="PLoS ONE">
        <title>The Arthrobacter arilaitensis Re117 genome sequence reveals its genetic adaptation to the surface of cheese.</title>
        <authorList>
            <person name="Monnet C."/>
            <person name="Loux V."/>
            <person name="Gibrat J.F."/>
            <person name="Spinnler E."/>
            <person name="Barbe V."/>
            <person name="Vacherie B."/>
            <person name="Gavory F."/>
            <person name="Gourbeyre E."/>
            <person name="Siguier P."/>
            <person name="Chandler M."/>
            <person name="Elleuch R."/>
            <person name="Irlinger F."/>
            <person name="Vallaeys T."/>
        </authorList>
    </citation>
    <scope>NUCLEOTIDE SEQUENCE</scope>
    <source>
        <strain evidence="2">DSM 16368 / CIP 108037 / IAM 15318 / JCM 13566 / Re117</strain>
    </source>
</reference>
<keyword evidence="2" id="KW-1185">Reference proteome</keyword>
<protein>
    <submittedName>
        <fullName evidence="1">Uncharacterized protein</fullName>
    </submittedName>
</protein>
<proteinExistence type="predicted"/>
<accession>A0ABM9PT73</accession>
<organism evidence="1 2">
    <name type="scientific">Glutamicibacter arilaitensis (strain DSM 16368 / CIP 108037 / IAM 15318 / JCM 13566 / NCIMB 14258 / Re117)</name>
    <name type="common">Arthrobacter arilaitensis</name>
    <dbReference type="NCBI Taxonomy" id="861360"/>
    <lineage>
        <taxon>Bacteria</taxon>
        <taxon>Bacillati</taxon>
        <taxon>Actinomycetota</taxon>
        <taxon>Actinomycetes</taxon>
        <taxon>Micrococcales</taxon>
        <taxon>Micrococcaceae</taxon>
        <taxon>Glutamicibacter</taxon>
    </lineage>
</organism>
<dbReference type="RefSeq" id="WP_013347535.1">
    <property type="nucleotide sequence ID" value="NC_014550.1"/>
</dbReference>
<dbReference type="PANTHER" id="PTHR34724">
    <property type="entry name" value="OS12G0596101 PROTEIN"/>
    <property type="match status" value="1"/>
</dbReference>
<sequence length="52" mass="5971">MCRQVQCKTCKKTTWAGCGQHVEATMRNVPNKDRCQGHEAEPKKGFFKRLFG</sequence>
<dbReference type="Proteomes" id="UP000006878">
    <property type="component" value="Chromosome"/>
</dbReference>
<name>A0ABM9PT73_GLUAR</name>